<reference evidence="1" key="4">
    <citation type="submission" date="2022-08" db="EMBL/GenBank/DDBJ databases">
        <authorList>
            <person name="Huang K."/>
        </authorList>
    </citation>
    <scope>NUCLEOTIDE SEQUENCE</scope>
    <source>
        <strain evidence="1">RGW1</strain>
    </source>
</reference>
<gene>
    <name evidence="2" type="ORF">DKZ35_10025</name>
    <name evidence="1" type="ORF">NX099_05625</name>
</gene>
<evidence type="ECO:0000313" key="3">
    <source>
        <dbReference type="Proteomes" id="UP001286376"/>
    </source>
</evidence>
<evidence type="ECO:0000313" key="2">
    <source>
        <dbReference type="EMBL" id="PWT36485.1"/>
    </source>
</evidence>
<reference evidence="1 3" key="3">
    <citation type="journal article" date="2022" name="Front. Cell. Infect. Microbiol.">
        <title>The probiotic and immunomodulation effects of Limosilactobacillus reuteri RGW1 isolated from calf feces.</title>
        <authorList>
            <person name="Huang K."/>
            <person name="Shi W."/>
            <person name="Yang B."/>
            <person name="Wang J."/>
        </authorList>
    </citation>
    <scope>NUCLEOTIDE SEQUENCE [LARGE SCALE GENOMIC DNA]</scope>
    <source>
        <strain evidence="1 3">RGW1</strain>
    </source>
</reference>
<dbReference type="Proteomes" id="UP000245735">
    <property type="component" value="Unassembled WGS sequence"/>
</dbReference>
<dbReference type="RefSeq" id="WP_109976012.1">
    <property type="nucleotide sequence ID" value="NZ_CP049760.1"/>
</dbReference>
<proteinExistence type="predicted"/>
<name>A0AAJ1MLQ3_LIMRT</name>
<comment type="caution">
    <text evidence="1">The sequence shown here is derived from an EMBL/GenBank/DDBJ whole genome shotgun (WGS) entry which is preliminary data.</text>
</comment>
<dbReference type="AlphaFoldDB" id="A0AAJ1MLQ3"/>
<sequence>MQAAMKISFKDRDKVISKSSWPFKLDNNLQNAVENFTRRTLMSELLQNDYDIFIRPISYLVDSVSNSVNIDKAKIIFHEGHSYNGLITSFITVKKSDVDEFGTLSSKFIESLSKPNSDNIAFSFNDNYQLIPRPWVWISKEKMVKMLQETTEFDFRAGEVRYYDKEYPFTANELRSQVGINLFAKNSKYSNQREFRIFYGGPNSKYKSLPVDAKLNYKFNLNGSEFPCGTLNQLGKLNLFKINESSLKSTNEKIE</sequence>
<evidence type="ECO:0000313" key="1">
    <source>
        <dbReference type="EMBL" id="MDV8946885.1"/>
    </source>
</evidence>
<protein>
    <submittedName>
        <fullName evidence="1">Uncharacterized protein</fullName>
    </submittedName>
</protein>
<reference evidence="2" key="2">
    <citation type="submission" date="2018-05" db="EMBL/GenBank/DDBJ databases">
        <authorList>
            <person name="Peng X.Y."/>
            <person name="Xu Y.F."/>
            <person name="Luo D."/>
            <person name="Yu J."/>
            <person name="Gu J.Y."/>
        </authorList>
    </citation>
    <scope>NUCLEOTIDE SEQUENCE</scope>
    <source>
        <strain evidence="2">LR9</strain>
    </source>
</reference>
<dbReference type="EMBL" id="JAOTNP010000026">
    <property type="protein sequence ID" value="MDV8946885.1"/>
    <property type="molecule type" value="Genomic_DNA"/>
</dbReference>
<reference evidence="2" key="1">
    <citation type="journal article" date="2018" name="Front. Microbiol.">
        <title>Comparative Genomics of the Herbivore Gut Symbiont Lactobacillus reuteri Reveals Genetic Diversity and Lifestyle Adaptation.</title>
        <authorList>
            <person name="Zhao J."/>
        </authorList>
    </citation>
    <scope>NUCLEOTIDE SEQUENCE</scope>
    <source>
        <strain evidence="2">LR9</strain>
    </source>
</reference>
<organism evidence="1 3">
    <name type="scientific">Limosilactobacillus reuteri</name>
    <name type="common">Lactobacillus reuteri</name>
    <dbReference type="NCBI Taxonomy" id="1598"/>
    <lineage>
        <taxon>Bacteria</taxon>
        <taxon>Bacillati</taxon>
        <taxon>Bacillota</taxon>
        <taxon>Bacilli</taxon>
        <taxon>Lactobacillales</taxon>
        <taxon>Lactobacillaceae</taxon>
        <taxon>Limosilactobacillus</taxon>
    </lineage>
</organism>
<accession>A0AAJ1MLQ3</accession>
<dbReference type="EMBL" id="QGHV01000081">
    <property type="protein sequence ID" value="PWT36485.1"/>
    <property type="molecule type" value="Genomic_DNA"/>
</dbReference>
<dbReference type="Proteomes" id="UP001286376">
    <property type="component" value="Unassembled WGS sequence"/>
</dbReference>